<accession>A0ACB8DP87</accession>
<name>A0ACB8DP87_DERSI</name>
<sequence length="514" mass="58195">MSFVQEWLPALSEEDFTTIGQKLEELGVKCAEHFRYLQESDLDFLAPVQRRILLEKFQTISAAPFSPGQSGSCAKVTSDANSQLDEWAEKFCIPWEMFPSTLLQACKAQERPTKADLNQMVRMLSSLILDKHSAPGRRNLRIIASKVVSMYPSSFQDLLQGTVVGTGVETLMWKLENCINNKKRPIAHVLPAEIVDDPDSFQPRPRSTRDSYGCIAWQPELPSGESLLTQREKQQQLLSEYAKVHPNKQLVTRLMIETYASQRLTINQSGSVTEVKKNWPFLFTEDFLLEHSKKLLGTEVCQRIDASMESIGLRVYRYAYSQMKRPKVKKCLEEIEQAKNRLKSVTPEHEGAPVLLLALFDEDEELIYKTVEASLKFSLLLPSGREVLVHAEFRCTLHETAHDDDLGDMPVTPIICMKGPGLFEAEMFTVCVDGVAILTTQRAAAFKVMFLLYFVLNIEYPPEVALTLEFVQRAIAGINPERSTKARRTSKKQYCLSPKVAALANALDQYKFEA</sequence>
<evidence type="ECO:0000313" key="1">
    <source>
        <dbReference type="EMBL" id="KAH7974151.1"/>
    </source>
</evidence>
<comment type="caution">
    <text evidence="1">The sequence shown here is derived from an EMBL/GenBank/DDBJ whole genome shotgun (WGS) entry which is preliminary data.</text>
</comment>
<gene>
    <name evidence="1" type="ORF">HPB49_010571</name>
</gene>
<keyword evidence="2" id="KW-1185">Reference proteome</keyword>
<dbReference type="Proteomes" id="UP000821865">
    <property type="component" value="Chromosome 10"/>
</dbReference>
<organism evidence="1 2">
    <name type="scientific">Dermacentor silvarum</name>
    <name type="common">Tick</name>
    <dbReference type="NCBI Taxonomy" id="543639"/>
    <lineage>
        <taxon>Eukaryota</taxon>
        <taxon>Metazoa</taxon>
        <taxon>Ecdysozoa</taxon>
        <taxon>Arthropoda</taxon>
        <taxon>Chelicerata</taxon>
        <taxon>Arachnida</taxon>
        <taxon>Acari</taxon>
        <taxon>Parasitiformes</taxon>
        <taxon>Ixodida</taxon>
        <taxon>Ixodoidea</taxon>
        <taxon>Ixodidae</taxon>
        <taxon>Rhipicephalinae</taxon>
        <taxon>Dermacentor</taxon>
    </lineage>
</organism>
<protein>
    <submittedName>
        <fullName evidence="1">Uncharacterized protein</fullName>
    </submittedName>
</protein>
<dbReference type="EMBL" id="CM023479">
    <property type="protein sequence ID" value="KAH7974151.1"/>
    <property type="molecule type" value="Genomic_DNA"/>
</dbReference>
<reference evidence="1" key="1">
    <citation type="submission" date="2020-05" db="EMBL/GenBank/DDBJ databases">
        <title>Large-scale comparative analyses of tick genomes elucidate their genetic diversity and vector capacities.</title>
        <authorList>
            <person name="Jia N."/>
            <person name="Wang J."/>
            <person name="Shi W."/>
            <person name="Du L."/>
            <person name="Sun Y."/>
            <person name="Zhan W."/>
            <person name="Jiang J."/>
            <person name="Wang Q."/>
            <person name="Zhang B."/>
            <person name="Ji P."/>
            <person name="Sakyi L.B."/>
            <person name="Cui X."/>
            <person name="Yuan T."/>
            <person name="Jiang B."/>
            <person name="Yang W."/>
            <person name="Lam T.T.-Y."/>
            <person name="Chang Q."/>
            <person name="Ding S."/>
            <person name="Wang X."/>
            <person name="Zhu J."/>
            <person name="Ruan X."/>
            <person name="Zhao L."/>
            <person name="Wei J."/>
            <person name="Que T."/>
            <person name="Du C."/>
            <person name="Cheng J."/>
            <person name="Dai P."/>
            <person name="Han X."/>
            <person name="Huang E."/>
            <person name="Gao Y."/>
            <person name="Liu J."/>
            <person name="Shao H."/>
            <person name="Ye R."/>
            <person name="Li L."/>
            <person name="Wei W."/>
            <person name="Wang X."/>
            <person name="Wang C."/>
            <person name="Yang T."/>
            <person name="Huo Q."/>
            <person name="Li W."/>
            <person name="Guo W."/>
            <person name="Chen H."/>
            <person name="Zhou L."/>
            <person name="Ni X."/>
            <person name="Tian J."/>
            <person name="Zhou Y."/>
            <person name="Sheng Y."/>
            <person name="Liu T."/>
            <person name="Pan Y."/>
            <person name="Xia L."/>
            <person name="Li J."/>
            <person name="Zhao F."/>
            <person name="Cao W."/>
        </authorList>
    </citation>
    <scope>NUCLEOTIDE SEQUENCE</scope>
    <source>
        <strain evidence="1">Dsil-2018</strain>
    </source>
</reference>
<proteinExistence type="predicted"/>
<evidence type="ECO:0000313" key="2">
    <source>
        <dbReference type="Proteomes" id="UP000821865"/>
    </source>
</evidence>